<feature type="domain" description="Carboxylesterase type B" evidence="5">
    <location>
        <begin position="9"/>
        <end position="338"/>
    </location>
</feature>
<dbReference type="InterPro" id="IPR019819">
    <property type="entry name" value="Carboxylesterase_B_CS"/>
</dbReference>
<reference evidence="6" key="1">
    <citation type="submission" date="2023-10" db="EMBL/GenBank/DDBJ databases">
        <title>Genome assembly of Pristionchus species.</title>
        <authorList>
            <person name="Yoshida K."/>
            <person name="Sommer R.J."/>
        </authorList>
    </citation>
    <scope>NUCLEOTIDE SEQUENCE</scope>
    <source>
        <strain evidence="6">RS0144</strain>
    </source>
</reference>
<feature type="non-terminal residue" evidence="6">
    <location>
        <position position="358"/>
    </location>
</feature>
<evidence type="ECO:0000313" key="7">
    <source>
        <dbReference type="Proteomes" id="UP001432027"/>
    </source>
</evidence>
<dbReference type="InterPro" id="IPR019826">
    <property type="entry name" value="Carboxylesterase_B_AS"/>
</dbReference>
<dbReference type="InterPro" id="IPR029058">
    <property type="entry name" value="AB_hydrolase_fold"/>
</dbReference>
<evidence type="ECO:0000256" key="1">
    <source>
        <dbReference type="ARBA" id="ARBA00005964"/>
    </source>
</evidence>
<dbReference type="GO" id="GO:0052689">
    <property type="term" value="F:carboxylic ester hydrolase activity"/>
    <property type="evidence" value="ECO:0007669"/>
    <property type="project" value="UniProtKB-KW"/>
</dbReference>
<organism evidence="6 7">
    <name type="scientific">Pristionchus entomophagus</name>
    <dbReference type="NCBI Taxonomy" id="358040"/>
    <lineage>
        <taxon>Eukaryota</taxon>
        <taxon>Metazoa</taxon>
        <taxon>Ecdysozoa</taxon>
        <taxon>Nematoda</taxon>
        <taxon>Chromadorea</taxon>
        <taxon>Rhabditida</taxon>
        <taxon>Rhabditina</taxon>
        <taxon>Diplogasteromorpha</taxon>
        <taxon>Diplogasteroidea</taxon>
        <taxon>Neodiplogasteridae</taxon>
        <taxon>Pristionchus</taxon>
    </lineage>
</organism>
<dbReference type="PROSITE" id="PS00122">
    <property type="entry name" value="CARBOXYLESTERASE_B_1"/>
    <property type="match status" value="1"/>
</dbReference>
<sequence length="358" mass="40499">GNFFFYPDSRIVQTTYGKVRGRRLIYEGEKQVDAFQGIPFAKPPLAELRFKKPEPPVKWDGIKDTKAFSRRPIQQPIHWTEYFFKGFPSEDCLYLNVFTPCWKPPKNGFPVMVFIYPGGFEMGDTQHYGDINICEHLVTRDVVFVTVAYRLGYLGFMTTGDDECRGNAGLWDQVAALRWVHDNIGAFGGDKSNITLLGQSAGAVSTDMLHLSPHSTGLFNKMIMMGGNAEIEIVTNKLAPQHCREKAARLGVREYKSSEEMLDQLRALPAKEFAVTIKVFNPKQDKLTEYETVPYIDGDFFPAPLDELRKRARPKPLMIGVTKEEGILFLLDKQPSEKLADDVIAFVSSNSPNKERLS</sequence>
<keyword evidence="2" id="KW-0719">Serine esterase</keyword>
<proteinExistence type="inferred from homology"/>
<dbReference type="Gene3D" id="3.40.50.1820">
    <property type="entry name" value="alpha/beta hydrolase"/>
    <property type="match status" value="1"/>
</dbReference>
<dbReference type="SUPFAM" id="SSF53474">
    <property type="entry name" value="alpha/beta-Hydrolases"/>
    <property type="match status" value="1"/>
</dbReference>
<dbReference type="InterPro" id="IPR002018">
    <property type="entry name" value="CarbesteraseB"/>
</dbReference>
<keyword evidence="3 4" id="KW-0378">Hydrolase</keyword>
<feature type="non-terminal residue" evidence="6">
    <location>
        <position position="1"/>
    </location>
</feature>
<evidence type="ECO:0000256" key="4">
    <source>
        <dbReference type="RuleBase" id="RU361235"/>
    </source>
</evidence>
<comment type="similarity">
    <text evidence="1 4">Belongs to the type-B carboxylesterase/lipase family.</text>
</comment>
<evidence type="ECO:0000256" key="2">
    <source>
        <dbReference type="ARBA" id="ARBA00022487"/>
    </source>
</evidence>
<evidence type="ECO:0000259" key="5">
    <source>
        <dbReference type="Pfam" id="PF00135"/>
    </source>
</evidence>
<dbReference type="EMBL" id="BTSX01000004">
    <property type="protein sequence ID" value="GMS93574.1"/>
    <property type="molecule type" value="Genomic_DNA"/>
</dbReference>
<dbReference type="EC" id="3.1.1.-" evidence="4"/>
<keyword evidence="7" id="KW-1185">Reference proteome</keyword>
<dbReference type="PANTHER" id="PTHR44590">
    <property type="entry name" value="CARBOXYLIC ESTER HYDROLASE-RELATED"/>
    <property type="match status" value="1"/>
</dbReference>
<dbReference type="AlphaFoldDB" id="A0AAV5TDZ2"/>
<evidence type="ECO:0000256" key="3">
    <source>
        <dbReference type="ARBA" id="ARBA00022801"/>
    </source>
</evidence>
<accession>A0AAV5TDZ2</accession>
<dbReference type="Proteomes" id="UP001432027">
    <property type="component" value="Unassembled WGS sequence"/>
</dbReference>
<gene>
    <name evidence="6" type="ORF">PENTCL1PPCAC_15749</name>
</gene>
<protein>
    <recommendedName>
        <fullName evidence="4">Carboxylic ester hydrolase</fullName>
        <ecNumber evidence="4">3.1.1.-</ecNumber>
    </recommendedName>
</protein>
<dbReference type="Pfam" id="PF00135">
    <property type="entry name" value="COesterase"/>
    <property type="match status" value="1"/>
</dbReference>
<comment type="caution">
    <text evidence="6">The sequence shown here is derived from an EMBL/GenBank/DDBJ whole genome shotgun (WGS) entry which is preliminary data.</text>
</comment>
<dbReference type="PANTHER" id="PTHR44590:SF3">
    <property type="entry name" value="CARBOXYLESTERASE TYPE B DOMAIN-CONTAINING PROTEIN"/>
    <property type="match status" value="1"/>
</dbReference>
<evidence type="ECO:0000313" key="6">
    <source>
        <dbReference type="EMBL" id="GMS93574.1"/>
    </source>
</evidence>
<dbReference type="PROSITE" id="PS00941">
    <property type="entry name" value="CARBOXYLESTERASE_B_2"/>
    <property type="match status" value="1"/>
</dbReference>
<name>A0AAV5TDZ2_9BILA</name>